<reference evidence="3" key="1">
    <citation type="submission" date="2020-06" db="EMBL/GenBank/DDBJ databases">
        <title>Thalassolituus marinus alknpb1M-1, a hydrocarbon-degrading bacterium isolated from the deep-sea overlying water using an in-situ strategy from the South China Sea basin.</title>
        <authorList>
            <person name="Dong C."/>
            <person name="Chen Y."/>
            <person name="Shao Z."/>
        </authorList>
    </citation>
    <scope>NUCLEOTIDE SEQUENCE [LARGE SCALE GENOMIC DNA]</scope>
    <source>
        <strain evidence="3">alknpb1M-1</strain>
    </source>
</reference>
<keyword evidence="2" id="KW-0540">Nuclease</keyword>
<organism evidence="2 3">
    <name type="scientific">Thalassolituus hydrocarboniclasticus</name>
    <dbReference type="NCBI Taxonomy" id="2742796"/>
    <lineage>
        <taxon>Bacteria</taxon>
        <taxon>Pseudomonadati</taxon>
        <taxon>Pseudomonadota</taxon>
        <taxon>Gammaproteobacteria</taxon>
        <taxon>Oceanospirillales</taxon>
        <taxon>Oceanospirillaceae</taxon>
        <taxon>Thalassolituus</taxon>
    </lineage>
</organism>
<keyword evidence="2" id="KW-0255">Endonuclease</keyword>
<gene>
    <name evidence="2" type="ORF">HUF19_01430</name>
</gene>
<dbReference type="Pfam" id="PF13391">
    <property type="entry name" value="HNH_2"/>
    <property type="match status" value="1"/>
</dbReference>
<keyword evidence="2" id="KW-0378">Hydrolase</keyword>
<name>A0ABY6A5L2_9GAMM</name>
<evidence type="ECO:0000313" key="2">
    <source>
        <dbReference type="EMBL" id="UXD86188.1"/>
    </source>
</evidence>
<accession>A0ABY6A5L2</accession>
<sequence>MTFRKWMEYQGLSAASVNNYDTAIKGVISDWAQAADLLQGPLNAVESHQRFAEVSKQIRELEVFRQRNSTGNGMYAAALNKFAAYLKSSCKEDVEDDLSEILSEKDCTETDKITSVKTRLGQGIFRQRLIGYWQGCAVTQYPDTTLLVASHIKPWRESSNEERLNVYNGFLLLPTLDKAFDKGLITFEESGKIKVSEQLEMPELFGISSNMKVRLDKQHQDYLAFHRDCVFRKAPY</sequence>
<dbReference type="InterPro" id="IPR003615">
    <property type="entry name" value="HNH_nuc"/>
</dbReference>
<dbReference type="RefSeq" id="WP_260998166.1">
    <property type="nucleotide sequence ID" value="NZ_CP054475.1"/>
</dbReference>
<feature type="domain" description="HNH nuclease" evidence="1">
    <location>
        <begin position="136"/>
        <end position="188"/>
    </location>
</feature>
<evidence type="ECO:0000259" key="1">
    <source>
        <dbReference type="Pfam" id="PF13391"/>
    </source>
</evidence>
<keyword evidence="3" id="KW-1185">Reference proteome</keyword>
<protein>
    <submittedName>
        <fullName evidence="2">HNH endonuclease</fullName>
    </submittedName>
</protein>
<dbReference type="GO" id="GO:0004519">
    <property type="term" value="F:endonuclease activity"/>
    <property type="evidence" value="ECO:0007669"/>
    <property type="project" value="UniProtKB-KW"/>
</dbReference>
<proteinExistence type="predicted"/>
<dbReference type="EMBL" id="CP054475">
    <property type="protein sequence ID" value="UXD86188.1"/>
    <property type="molecule type" value="Genomic_DNA"/>
</dbReference>
<dbReference type="Proteomes" id="UP001065322">
    <property type="component" value="Chromosome"/>
</dbReference>
<evidence type="ECO:0000313" key="3">
    <source>
        <dbReference type="Proteomes" id="UP001065322"/>
    </source>
</evidence>